<dbReference type="InterPro" id="IPR041711">
    <property type="entry name" value="Met-tRNA-FMT_N"/>
</dbReference>
<feature type="domain" description="Formyl transferase N-terminal" evidence="5">
    <location>
        <begin position="24"/>
        <end position="172"/>
    </location>
</feature>
<keyword evidence="3 7" id="KW-0808">Transferase</keyword>
<evidence type="ECO:0000256" key="3">
    <source>
        <dbReference type="ARBA" id="ARBA00022679"/>
    </source>
</evidence>
<dbReference type="InterPro" id="IPR036477">
    <property type="entry name" value="Formyl_transf_N_sf"/>
</dbReference>
<dbReference type="AlphaFoldDB" id="A0A3B0S1V3"/>
<dbReference type="InterPro" id="IPR005794">
    <property type="entry name" value="Fmt"/>
</dbReference>
<evidence type="ECO:0000256" key="2">
    <source>
        <dbReference type="ARBA" id="ARBA00012261"/>
    </source>
</evidence>
<dbReference type="InterPro" id="IPR005793">
    <property type="entry name" value="Formyl_trans_C"/>
</dbReference>
<sequence length="276" mass="29122">MAGVFLGSPAAAVPSLAAFCDVEDVDLVITQPDRRAGRGSTKVSPPVKVAAEQFGLTVAQPGDSEELFDVLASVRPSIGLVVAFGRILTPAMLTLLPYGFLNVHFSLLPRWRGAAPVERAIAYGDEMTGVTLMKIDDGLDTGPILGEITTPIGPNETGGTLTARLSHLGASLVDSTLPDYLNGRRRPVPQLASGGTHAGKLTKEDARLSQDMTTTAADRAVRAFSPRPGAWMRIEEGYLRVHRARVASPSVVPGRVELIDDSVVAGFSNGSLELIT</sequence>
<protein>
    <recommendedName>
        <fullName evidence="2">methionyl-tRNA formyltransferase</fullName>
        <ecNumber evidence="2">2.1.2.9</ecNumber>
    </recommendedName>
</protein>
<feature type="non-terminal residue" evidence="7">
    <location>
        <position position="276"/>
    </location>
</feature>
<feature type="domain" description="Formyl transferase C-terminal" evidence="6">
    <location>
        <begin position="200"/>
        <end position="272"/>
    </location>
</feature>
<accession>A0A3B0S1V3</accession>
<dbReference type="CDD" id="cd08646">
    <property type="entry name" value="FMT_core_Met-tRNA-FMT_N"/>
    <property type="match status" value="1"/>
</dbReference>
<dbReference type="SUPFAM" id="SSF53328">
    <property type="entry name" value="Formyltransferase"/>
    <property type="match status" value="1"/>
</dbReference>
<dbReference type="SUPFAM" id="SSF50486">
    <property type="entry name" value="FMT C-terminal domain-like"/>
    <property type="match status" value="1"/>
</dbReference>
<dbReference type="NCBIfam" id="TIGR00460">
    <property type="entry name" value="fmt"/>
    <property type="match status" value="1"/>
</dbReference>
<name>A0A3B0S1V3_9ZZZZ</name>
<dbReference type="HAMAP" id="MF_00182">
    <property type="entry name" value="Formyl_trans"/>
    <property type="match status" value="1"/>
</dbReference>
<dbReference type="PANTHER" id="PTHR11138:SF5">
    <property type="entry name" value="METHIONYL-TRNA FORMYLTRANSFERASE, MITOCHONDRIAL"/>
    <property type="match status" value="1"/>
</dbReference>
<organism evidence="7">
    <name type="scientific">hydrothermal vent metagenome</name>
    <dbReference type="NCBI Taxonomy" id="652676"/>
    <lineage>
        <taxon>unclassified sequences</taxon>
        <taxon>metagenomes</taxon>
        <taxon>ecological metagenomes</taxon>
    </lineage>
</organism>
<dbReference type="EMBL" id="UOEI01000216">
    <property type="protein sequence ID" value="VAV97722.1"/>
    <property type="molecule type" value="Genomic_DNA"/>
</dbReference>
<dbReference type="Pfam" id="PF00551">
    <property type="entry name" value="Formyl_trans_N"/>
    <property type="match status" value="1"/>
</dbReference>
<evidence type="ECO:0000256" key="1">
    <source>
        <dbReference type="ARBA" id="ARBA00010699"/>
    </source>
</evidence>
<reference evidence="7" key="1">
    <citation type="submission" date="2018-06" db="EMBL/GenBank/DDBJ databases">
        <authorList>
            <person name="Zhirakovskaya E."/>
        </authorList>
    </citation>
    <scope>NUCLEOTIDE SEQUENCE</scope>
</reference>
<dbReference type="EC" id="2.1.2.9" evidence="2"/>
<dbReference type="Gene3D" id="3.40.50.12230">
    <property type="match status" value="1"/>
</dbReference>
<dbReference type="GO" id="GO:0005829">
    <property type="term" value="C:cytosol"/>
    <property type="evidence" value="ECO:0007669"/>
    <property type="project" value="TreeGrafter"/>
</dbReference>
<dbReference type="Pfam" id="PF02911">
    <property type="entry name" value="Formyl_trans_C"/>
    <property type="match status" value="1"/>
</dbReference>
<keyword evidence="4" id="KW-0648">Protein biosynthesis</keyword>
<dbReference type="InterPro" id="IPR002376">
    <property type="entry name" value="Formyl_transf_N"/>
</dbReference>
<comment type="similarity">
    <text evidence="1">Belongs to the Fmt family.</text>
</comment>
<gene>
    <name evidence="7" type="ORF">MNBD_ACTINO01-3</name>
</gene>
<proteinExistence type="inferred from homology"/>
<evidence type="ECO:0000313" key="7">
    <source>
        <dbReference type="EMBL" id="VAV97722.1"/>
    </source>
</evidence>
<evidence type="ECO:0000259" key="5">
    <source>
        <dbReference type="Pfam" id="PF00551"/>
    </source>
</evidence>
<dbReference type="GO" id="GO:0004479">
    <property type="term" value="F:methionyl-tRNA formyltransferase activity"/>
    <property type="evidence" value="ECO:0007669"/>
    <property type="project" value="UniProtKB-EC"/>
</dbReference>
<dbReference type="PANTHER" id="PTHR11138">
    <property type="entry name" value="METHIONYL-TRNA FORMYLTRANSFERASE"/>
    <property type="match status" value="1"/>
</dbReference>
<evidence type="ECO:0000256" key="4">
    <source>
        <dbReference type="ARBA" id="ARBA00022917"/>
    </source>
</evidence>
<dbReference type="InterPro" id="IPR011034">
    <property type="entry name" value="Formyl_transferase-like_C_sf"/>
</dbReference>
<evidence type="ECO:0000259" key="6">
    <source>
        <dbReference type="Pfam" id="PF02911"/>
    </source>
</evidence>